<dbReference type="RefSeq" id="YP_009262610.1">
    <property type="nucleotide sequence ID" value="NC_030536.1"/>
</dbReference>
<proteinExistence type="inferred from homology"/>
<evidence type="ECO:0000256" key="16">
    <source>
        <dbReference type="RuleBase" id="RU003297"/>
    </source>
</evidence>
<feature type="transmembrane region" description="Helical" evidence="16">
    <location>
        <begin position="230"/>
        <end position="249"/>
    </location>
</feature>
<feature type="transmembrane region" description="Helical" evidence="16">
    <location>
        <begin position="286"/>
        <end position="305"/>
    </location>
</feature>
<dbReference type="InterPro" id="IPR001750">
    <property type="entry name" value="ND/Mrp_TM"/>
</dbReference>
<keyword evidence="11 16" id="KW-0520">NAD</keyword>
<evidence type="ECO:0000256" key="13">
    <source>
        <dbReference type="ARBA" id="ARBA00023128"/>
    </source>
</evidence>
<evidence type="ECO:0000256" key="9">
    <source>
        <dbReference type="ARBA" id="ARBA00022982"/>
    </source>
</evidence>
<feature type="transmembrane region" description="Helical" evidence="16">
    <location>
        <begin position="383"/>
        <end position="413"/>
    </location>
</feature>
<dbReference type="AlphaFoldDB" id="A0A191TF81"/>
<keyword evidence="14 16" id="KW-0472">Membrane</keyword>
<name>A0A191TF81_CONST</name>
<evidence type="ECO:0000313" key="19">
    <source>
        <dbReference type="EMBL" id="ANI87275.1"/>
    </source>
</evidence>
<comment type="function">
    <text evidence="16">Core subunit of the mitochondrial membrane respiratory chain NADH dehydrogenase (Complex I) which catalyzes electron transfer from NADH through the respiratory chain, using ubiquinone as an electron acceptor. Essential for the catalytic activity and assembly of complex I.</text>
</comment>
<comment type="similarity">
    <text evidence="2 16">Belongs to the complex I subunit 4 family.</text>
</comment>
<evidence type="ECO:0000256" key="3">
    <source>
        <dbReference type="ARBA" id="ARBA00012944"/>
    </source>
</evidence>
<feature type="transmembrane region" description="Helical" evidence="16">
    <location>
        <begin position="149"/>
        <end position="171"/>
    </location>
</feature>
<evidence type="ECO:0000256" key="5">
    <source>
        <dbReference type="ARBA" id="ARBA00022448"/>
    </source>
</evidence>
<keyword evidence="10 16" id="KW-1133">Transmembrane helix</keyword>
<dbReference type="GO" id="GO:0008137">
    <property type="term" value="F:NADH dehydrogenase (ubiquinone) activity"/>
    <property type="evidence" value="ECO:0007669"/>
    <property type="project" value="UniProtKB-UniRule"/>
</dbReference>
<protein>
    <recommendedName>
        <fullName evidence="4 16">NADH-ubiquinone oxidoreductase chain 4</fullName>
        <ecNumber evidence="3 16">7.1.1.2</ecNumber>
    </recommendedName>
</protein>
<accession>A0A191TF81</accession>
<feature type="domain" description="NADH:ubiquinone oxidoreductase chain 4 N-terminal" evidence="18">
    <location>
        <begin position="1"/>
        <end position="108"/>
    </location>
</feature>
<keyword evidence="7 16" id="KW-0812">Transmembrane</keyword>
<feature type="transmembrane region" description="Helical" evidence="16">
    <location>
        <begin position="191"/>
        <end position="218"/>
    </location>
</feature>
<feature type="transmembrane region" description="Helical" evidence="16">
    <location>
        <begin position="61"/>
        <end position="81"/>
    </location>
</feature>
<dbReference type="CTD" id="4538"/>
<evidence type="ECO:0000256" key="8">
    <source>
        <dbReference type="ARBA" id="ARBA00022967"/>
    </source>
</evidence>
<feature type="transmembrane region" description="Helical" evidence="16">
    <location>
        <begin position="311"/>
        <end position="331"/>
    </location>
</feature>
<evidence type="ECO:0000256" key="2">
    <source>
        <dbReference type="ARBA" id="ARBA00009025"/>
    </source>
</evidence>
<evidence type="ECO:0000256" key="12">
    <source>
        <dbReference type="ARBA" id="ARBA00023075"/>
    </source>
</evidence>
<organism evidence="19">
    <name type="scientific">Conus striatus</name>
    <name type="common">Striated cone</name>
    <dbReference type="NCBI Taxonomy" id="6493"/>
    <lineage>
        <taxon>Eukaryota</taxon>
        <taxon>Metazoa</taxon>
        <taxon>Spiralia</taxon>
        <taxon>Lophotrochozoa</taxon>
        <taxon>Mollusca</taxon>
        <taxon>Gastropoda</taxon>
        <taxon>Caenogastropoda</taxon>
        <taxon>Neogastropoda</taxon>
        <taxon>Conoidea</taxon>
        <taxon>Conidae</taxon>
        <taxon>Conus</taxon>
        <taxon>Pionoconus</taxon>
    </lineage>
</organism>
<keyword evidence="5 16" id="KW-0813">Transport</keyword>
<comment type="catalytic activity">
    <reaction evidence="15 16">
        <text>a ubiquinone + NADH + 5 H(+)(in) = a ubiquinol + NAD(+) + 4 H(+)(out)</text>
        <dbReference type="Rhea" id="RHEA:29091"/>
        <dbReference type="Rhea" id="RHEA-COMP:9565"/>
        <dbReference type="Rhea" id="RHEA-COMP:9566"/>
        <dbReference type="ChEBI" id="CHEBI:15378"/>
        <dbReference type="ChEBI" id="CHEBI:16389"/>
        <dbReference type="ChEBI" id="CHEBI:17976"/>
        <dbReference type="ChEBI" id="CHEBI:57540"/>
        <dbReference type="ChEBI" id="CHEBI:57945"/>
        <dbReference type="EC" id="7.1.1.2"/>
    </reaction>
</comment>
<evidence type="ECO:0000256" key="6">
    <source>
        <dbReference type="ARBA" id="ARBA00022660"/>
    </source>
</evidence>
<keyword evidence="12 16" id="KW-0830">Ubiquinone</keyword>
<dbReference type="InterPro" id="IPR000260">
    <property type="entry name" value="NADH4_N"/>
</dbReference>
<dbReference type="GO" id="GO:0048039">
    <property type="term" value="F:ubiquinone binding"/>
    <property type="evidence" value="ECO:0007669"/>
    <property type="project" value="TreeGrafter"/>
</dbReference>
<dbReference type="InterPro" id="IPR003918">
    <property type="entry name" value="NADH_UbQ_OxRdtase"/>
</dbReference>
<dbReference type="PANTHER" id="PTHR43507">
    <property type="entry name" value="NADH-UBIQUINONE OXIDOREDUCTASE CHAIN 4"/>
    <property type="match status" value="1"/>
</dbReference>
<evidence type="ECO:0000256" key="11">
    <source>
        <dbReference type="ARBA" id="ARBA00023027"/>
    </source>
</evidence>
<dbReference type="GO" id="GO:0003954">
    <property type="term" value="F:NADH dehydrogenase activity"/>
    <property type="evidence" value="ECO:0007669"/>
    <property type="project" value="TreeGrafter"/>
</dbReference>
<feature type="transmembrane region" description="Helical" evidence="16">
    <location>
        <begin position="6"/>
        <end position="24"/>
    </location>
</feature>
<sequence>MLGILLANFFVLTVFSLVSKKWSWYLKSWSLALLSVLSLVHLFSPHFSYESLSYLMSYDSMSLALVSLTLWISLMMMLASQGSVKLSKNNDNIFSRLIISMNLVLMLTFVCSNSLLFYFLFEASLIPTLMLILGWGYQPERLQAGMYMMIYTVAASLPLLFCILWASHKIFCSEMLVSSVLRLHTVFSSNTWQWSLLSVLVFAAFLVKLPMFSVHLWLPKAHVEAPVAGSMVLAAILLKLGGYGILRFFQYFNFIPLYSCVILFSIAMWGGMITSIICFRQVDLKSLIAYSSIGHMSLMLAGAFSNSSWGWSGALVLMLSHGFCSSALFALANYTYEKTQTRSLLLNKGMLMFLPSLTMWWFFFCIINMAAPPSINLLGEIMIFPAVIFSSTYCLLPLAFMSFLSALYSMYLFTTIHHGGSPKFIKPFALTKPTNFLVLFLHWAPANLLILKGELISIWV</sequence>
<keyword evidence="9 16" id="KW-0249">Electron transport</keyword>
<reference evidence="19" key="1">
    <citation type="submission" date="2016-04" db="EMBL/GenBank/DDBJ databases">
        <title>The complete mitochondrial genome of Conus striatus (Neogastropoda: Conidae).</title>
        <authorList>
            <person name="Chen P.-W."/>
            <person name="Hsiao S.-T."/>
            <person name="Chen K.-S."/>
            <person name="Tseng C.-T."/>
            <person name="Wu W.-L."/>
            <person name="Hwang D.-F."/>
        </authorList>
    </citation>
    <scope>NUCLEOTIDE SEQUENCE</scope>
</reference>
<evidence type="ECO:0000256" key="14">
    <source>
        <dbReference type="ARBA" id="ARBA00023136"/>
    </source>
</evidence>
<dbReference type="GO" id="GO:0015990">
    <property type="term" value="P:electron transport coupled proton transport"/>
    <property type="evidence" value="ECO:0007669"/>
    <property type="project" value="TreeGrafter"/>
</dbReference>
<dbReference type="PANTHER" id="PTHR43507:SF20">
    <property type="entry name" value="NADH-UBIQUINONE OXIDOREDUCTASE CHAIN 4"/>
    <property type="match status" value="1"/>
</dbReference>
<keyword evidence="8" id="KW-1278">Translocase</keyword>
<keyword evidence="6 16" id="KW-0679">Respiratory chain</keyword>
<dbReference type="EC" id="7.1.1.2" evidence="3 16"/>
<dbReference type="Pfam" id="PF01059">
    <property type="entry name" value="Oxidored_q5_N"/>
    <property type="match status" value="1"/>
</dbReference>
<dbReference type="EMBL" id="KX156937">
    <property type="protein sequence ID" value="ANI87275.1"/>
    <property type="molecule type" value="Genomic_DNA"/>
</dbReference>
<evidence type="ECO:0000256" key="1">
    <source>
        <dbReference type="ARBA" id="ARBA00004225"/>
    </source>
</evidence>
<dbReference type="PRINTS" id="PR01437">
    <property type="entry name" value="NUOXDRDTASE4"/>
</dbReference>
<dbReference type="Pfam" id="PF00361">
    <property type="entry name" value="Proton_antipo_M"/>
    <property type="match status" value="1"/>
</dbReference>
<evidence type="ECO:0000256" key="4">
    <source>
        <dbReference type="ARBA" id="ARBA00021006"/>
    </source>
</evidence>
<feature type="transmembrane region" description="Helical" evidence="16">
    <location>
        <begin position="351"/>
        <end position="371"/>
    </location>
</feature>
<keyword evidence="13 16" id="KW-0496">Mitochondrion</keyword>
<comment type="subcellular location">
    <subcellularLocation>
        <location evidence="1 16">Mitochondrion membrane</location>
        <topology evidence="1 16">Multi-pass membrane protein</topology>
    </subcellularLocation>
</comment>
<evidence type="ECO:0000256" key="7">
    <source>
        <dbReference type="ARBA" id="ARBA00022692"/>
    </source>
</evidence>
<dbReference type="GeneID" id="28255437"/>
<gene>
    <name evidence="19" type="primary">ND4</name>
</gene>
<evidence type="ECO:0000256" key="10">
    <source>
        <dbReference type="ARBA" id="ARBA00022989"/>
    </source>
</evidence>
<dbReference type="GO" id="GO:0042773">
    <property type="term" value="P:ATP synthesis coupled electron transport"/>
    <property type="evidence" value="ECO:0007669"/>
    <property type="project" value="InterPro"/>
</dbReference>
<feature type="transmembrane region" description="Helical" evidence="16">
    <location>
        <begin position="116"/>
        <end position="137"/>
    </location>
</feature>
<feature type="transmembrane region" description="Helical" evidence="16">
    <location>
        <begin position="93"/>
        <end position="110"/>
    </location>
</feature>
<evidence type="ECO:0000256" key="15">
    <source>
        <dbReference type="ARBA" id="ARBA00049551"/>
    </source>
</evidence>
<evidence type="ECO:0000259" key="18">
    <source>
        <dbReference type="Pfam" id="PF01059"/>
    </source>
</evidence>
<feature type="transmembrane region" description="Helical" evidence="16">
    <location>
        <begin position="31"/>
        <end position="49"/>
    </location>
</feature>
<geneLocation type="mitochondrion" evidence="19"/>
<dbReference type="GO" id="GO:0031966">
    <property type="term" value="C:mitochondrial membrane"/>
    <property type="evidence" value="ECO:0007669"/>
    <property type="project" value="UniProtKB-SubCell"/>
</dbReference>
<feature type="domain" description="NADH:quinone oxidoreductase/Mrp antiporter transmembrane" evidence="17">
    <location>
        <begin position="113"/>
        <end position="404"/>
    </location>
</feature>
<evidence type="ECO:0000259" key="17">
    <source>
        <dbReference type="Pfam" id="PF00361"/>
    </source>
</evidence>
<feature type="transmembrane region" description="Helical" evidence="16">
    <location>
        <begin position="255"/>
        <end position="279"/>
    </location>
</feature>